<dbReference type="Gene3D" id="3.40.50.300">
    <property type="entry name" value="P-loop containing nucleotide triphosphate hydrolases"/>
    <property type="match status" value="1"/>
</dbReference>
<keyword evidence="2" id="KW-0813">Transport</keyword>
<dbReference type="Pfam" id="PF00005">
    <property type="entry name" value="ABC_tran"/>
    <property type="match status" value="1"/>
</dbReference>
<keyword evidence="8" id="KW-1185">Reference proteome</keyword>
<comment type="caution">
    <text evidence="7">The sequence shown here is derived from an EMBL/GenBank/DDBJ whole genome shotgun (WGS) entry which is preliminary data.</text>
</comment>
<dbReference type="CDD" id="cd03224">
    <property type="entry name" value="ABC_TM1139_LivF_branched"/>
    <property type="match status" value="1"/>
</dbReference>
<dbReference type="InterPro" id="IPR003439">
    <property type="entry name" value="ABC_transporter-like_ATP-bd"/>
</dbReference>
<gene>
    <name evidence="7" type="primary">urtE</name>
    <name evidence="7" type="ORF">OOZ53_25255</name>
</gene>
<dbReference type="SMART" id="SM00382">
    <property type="entry name" value="AAA"/>
    <property type="match status" value="1"/>
</dbReference>
<dbReference type="RefSeq" id="WP_271092565.1">
    <property type="nucleotide sequence ID" value="NZ_JAPJZH010000028.1"/>
</dbReference>
<evidence type="ECO:0000256" key="2">
    <source>
        <dbReference type="ARBA" id="ARBA00022448"/>
    </source>
</evidence>
<feature type="domain" description="ABC transporter" evidence="6">
    <location>
        <begin position="2"/>
        <end position="232"/>
    </location>
</feature>
<sequence>MLTVQHLTSGYGSAKILNGVNLDLGSKEVVAILGRNGVGKTTLLKTVMGIVATQSGTTELKGQNITKLPTHDIAKAGIGYVPQGRGIFDKLSVKENLRMGLRSRPDGSDEIPEYIYEKFPILLERSGQLAGTLSGGQKQQLAISRALCGDPKLLLLDEPSEGIQPNIVQEIGSFVRELVERRDISVLIVEQNLELIGLAADRFEIMVKGELVHRGLTSELNNEEMLKEYLSV</sequence>
<dbReference type="InterPro" id="IPR027417">
    <property type="entry name" value="P-loop_NTPase"/>
</dbReference>
<evidence type="ECO:0000259" key="6">
    <source>
        <dbReference type="PROSITE" id="PS50893"/>
    </source>
</evidence>
<evidence type="ECO:0000313" key="8">
    <source>
        <dbReference type="Proteomes" id="UP001148313"/>
    </source>
</evidence>
<accession>A0ABT4VVF4</accession>
<dbReference type="PROSITE" id="PS50893">
    <property type="entry name" value="ABC_TRANSPORTER_2"/>
    <property type="match status" value="1"/>
</dbReference>
<evidence type="ECO:0000256" key="1">
    <source>
        <dbReference type="ARBA" id="ARBA00005417"/>
    </source>
</evidence>
<proteinExistence type="inferred from homology"/>
<keyword evidence="4 7" id="KW-0067">ATP-binding</keyword>
<evidence type="ECO:0000256" key="4">
    <source>
        <dbReference type="ARBA" id="ARBA00022840"/>
    </source>
</evidence>
<keyword evidence="5" id="KW-0029">Amino-acid transport</keyword>
<dbReference type="NCBIfam" id="TIGR03410">
    <property type="entry name" value="urea_trans_UrtE"/>
    <property type="match status" value="1"/>
</dbReference>
<protein>
    <submittedName>
        <fullName evidence="7">Urea ABC transporter ATP-binding subunit UrtE</fullName>
    </submittedName>
</protein>
<evidence type="ECO:0000256" key="5">
    <source>
        <dbReference type="ARBA" id="ARBA00022970"/>
    </source>
</evidence>
<dbReference type="InterPro" id="IPR052156">
    <property type="entry name" value="BCAA_Transport_ATP-bd_LivF"/>
</dbReference>
<organism evidence="7 8">
    <name type="scientific">Hoeflea poritis</name>
    <dbReference type="NCBI Taxonomy" id="2993659"/>
    <lineage>
        <taxon>Bacteria</taxon>
        <taxon>Pseudomonadati</taxon>
        <taxon>Pseudomonadota</taxon>
        <taxon>Alphaproteobacteria</taxon>
        <taxon>Hyphomicrobiales</taxon>
        <taxon>Rhizobiaceae</taxon>
        <taxon>Hoeflea</taxon>
    </lineage>
</organism>
<dbReference type="Proteomes" id="UP001148313">
    <property type="component" value="Unassembled WGS sequence"/>
</dbReference>
<comment type="similarity">
    <text evidence="1">Belongs to the ABC transporter superfamily.</text>
</comment>
<keyword evidence="3" id="KW-0547">Nucleotide-binding</keyword>
<dbReference type="EMBL" id="JAPJZH010000028">
    <property type="protein sequence ID" value="MDA4848689.1"/>
    <property type="molecule type" value="Genomic_DNA"/>
</dbReference>
<dbReference type="PANTHER" id="PTHR43820:SF5">
    <property type="entry name" value="HIGH-AFFINITY BRANCHED-CHAIN AMINO ACID TRANSPORT ATP-BINDING PROTEIN"/>
    <property type="match status" value="1"/>
</dbReference>
<dbReference type="InterPro" id="IPR017780">
    <property type="entry name" value="ABC_transptr_urea_ATP-bd_UrtE"/>
</dbReference>
<dbReference type="InterPro" id="IPR003593">
    <property type="entry name" value="AAA+_ATPase"/>
</dbReference>
<evidence type="ECO:0000256" key="3">
    <source>
        <dbReference type="ARBA" id="ARBA00022741"/>
    </source>
</evidence>
<name>A0ABT4VVF4_9HYPH</name>
<evidence type="ECO:0000313" key="7">
    <source>
        <dbReference type="EMBL" id="MDA4848689.1"/>
    </source>
</evidence>
<reference evidence="7" key="1">
    <citation type="submission" date="2022-11" db="EMBL/GenBank/DDBJ databases">
        <title>Hoeflea poritis sp. nov., isolated from scleractinian coral Porites lutea.</title>
        <authorList>
            <person name="Zhang G."/>
            <person name="Wei Q."/>
            <person name="Cai L."/>
        </authorList>
    </citation>
    <scope>NUCLEOTIDE SEQUENCE</scope>
    <source>
        <strain evidence="7">E7-10</strain>
    </source>
</reference>
<dbReference type="PANTHER" id="PTHR43820">
    <property type="entry name" value="HIGH-AFFINITY BRANCHED-CHAIN AMINO ACID TRANSPORT ATP-BINDING PROTEIN LIVF"/>
    <property type="match status" value="1"/>
</dbReference>
<dbReference type="SUPFAM" id="SSF52540">
    <property type="entry name" value="P-loop containing nucleoside triphosphate hydrolases"/>
    <property type="match status" value="1"/>
</dbReference>
<dbReference type="GO" id="GO:0005524">
    <property type="term" value="F:ATP binding"/>
    <property type="evidence" value="ECO:0007669"/>
    <property type="project" value="UniProtKB-KW"/>
</dbReference>